<evidence type="ECO:0000256" key="3">
    <source>
        <dbReference type="ARBA" id="ARBA00014158"/>
    </source>
</evidence>
<feature type="compositionally biased region" description="Low complexity" evidence="9">
    <location>
        <begin position="219"/>
        <end position="229"/>
    </location>
</feature>
<dbReference type="GO" id="GO:0071011">
    <property type="term" value="C:precatalytic spliceosome"/>
    <property type="evidence" value="ECO:0007669"/>
    <property type="project" value="TreeGrafter"/>
</dbReference>
<dbReference type="OMA" id="SAWQESI"/>
<dbReference type="Pfam" id="PF05700">
    <property type="entry name" value="BCAS2"/>
    <property type="match status" value="1"/>
</dbReference>
<keyword evidence="4" id="KW-0507">mRNA processing</keyword>
<dbReference type="InterPro" id="IPR008409">
    <property type="entry name" value="SPF27"/>
</dbReference>
<dbReference type="GO" id="GO:0000974">
    <property type="term" value="C:Prp19 complex"/>
    <property type="evidence" value="ECO:0007669"/>
    <property type="project" value="TreeGrafter"/>
</dbReference>
<dbReference type="GeneID" id="110978969"/>
<dbReference type="GO" id="GO:0008380">
    <property type="term" value="P:RNA splicing"/>
    <property type="evidence" value="ECO:0007669"/>
    <property type="project" value="UniProtKB-KW"/>
</dbReference>
<comment type="similarity">
    <text evidence="2">Belongs to the SPF27 family.</text>
</comment>
<evidence type="ECO:0000256" key="6">
    <source>
        <dbReference type="ARBA" id="ARBA00023187"/>
    </source>
</evidence>
<feature type="region of interest" description="Disordered" evidence="9">
    <location>
        <begin position="216"/>
        <end position="255"/>
    </location>
</feature>
<name>A0A8B7Y9Y4_ACAPL</name>
<gene>
    <name evidence="11" type="primary">LOC110978969</name>
</gene>
<proteinExistence type="inferred from homology"/>
<evidence type="ECO:0000256" key="1">
    <source>
        <dbReference type="ARBA" id="ARBA00004123"/>
    </source>
</evidence>
<dbReference type="PANTHER" id="PTHR13296:SF0">
    <property type="entry name" value="PRE-MRNA-SPLICING FACTOR SPF27"/>
    <property type="match status" value="1"/>
</dbReference>
<keyword evidence="7" id="KW-0539">Nucleus</keyword>
<keyword evidence="5" id="KW-0747">Spliceosome</keyword>
<dbReference type="GO" id="GO:0006397">
    <property type="term" value="P:mRNA processing"/>
    <property type="evidence" value="ECO:0007669"/>
    <property type="project" value="UniProtKB-KW"/>
</dbReference>
<dbReference type="OrthoDB" id="205794at2759"/>
<feature type="compositionally biased region" description="Acidic residues" evidence="9">
    <location>
        <begin position="239"/>
        <end position="249"/>
    </location>
</feature>
<evidence type="ECO:0000256" key="8">
    <source>
        <dbReference type="SAM" id="Coils"/>
    </source>
</evidence>
<protein>
    <recommendedName>
        <fullName evidence="3">Pre-mRNA-splicing factor SPF27</fullName>
    </recommendedName>
</protein>
<keyword evidence="8" id="KW-0175">Coiled coil</keyword>
<sequence>MAGEVLVDALPYHDKGYDEAGEKESAYALVEEETRRYRPTKNYLEHLPAIDHTPFETEVLKNEFERLASRLPMDVLSMKRYELPPPPAGRQNDVLAWNESVENSMAQLEHQAERIANLELLSKYGSQAWRVYNDVLVRMVEHGQQQLQQIRKQIQELNWQRKTKQKSAGEALKNLEESWTGLVAKNYEIERACLELEQEVERLRQEQMIRHTKEEFKTQQMLQQPLPLHQGDRGRMAGDESDESGDEADYFAGDR</sequence>
<evidence type="ECO:0000256" key="9">
    <source>
        <dbReference type="SAM" id="MobiDB-lite"/>
    </source>
</evidence>
<evidence type="ECO:0000256" key="2">
    <source>
        <dbReference type="ARBA" id="ARBA00010788"/>
    </source>
</evidence>
<evidence type="ECO:0000256" key="7">
    <source>
        <dbReference type="ARBA" id="ARBA00023242"/>
    </source>
</evidence>
<comment type="subcellular location">
    <subcellularLocation>
        <location evidence="1">Nucleus</location>
    </subcellularLocation>
</comment>
<keyword evidence="10" id="KW-1185">Reference proteome</keyword>
<accession>A0A8B7Y9Y4</accession>
<dbReference type="RefSeq" id="XP_022090053.1">
    <property type="nucleotide sequence ID" value="XM_022234361.1"/>
</dbReference>
<evidence type="ECO:0000313" key="11">
    <source>
        <dbReference type="RefSeq" id="XP_022090053.1"/>
    </source>
</evidence>
<dbReference type="Proteomes" id="UP000694845">
    <property type="component" value="Unplaced"/>
</dbReference>
<dbReference type="CTD" id="10286"/>
<dbReference type="GO" id="GO:0071013">
    <property type="term" value="C:catalytic step 2 spliceosome"/>
    <property type="evidence" value="ECO:0007669"/>
    <property type="project" value="TreeGrafter"/>
</dbReference>
<evidence type="ECO:0000256" key="5">
    <source>
        <dbReference type="ARBA" id="ARBA00022728"/>
    </source>
</evidence>
<dbReference type="KEGG" id="aplc:110978969"/>
<reference evidence="11" key="1">
    <citation type="submission" date="2025-08" db="UniProtKB">
        <authorList>
            <consortium name="RefSeq"/>
        </authorList>
    </citation>
    <scope>IDENTIFICATION</scope>
</reference>
<organism evidence="10 11">
    <name type="scientific">Acanthaster planci</name>
    <name type="common">Crown-of-thorns starfish</name>
    <dbReference type="NCBI Taxonomy" id="133434"/>
    <lineage>
        <taxon>Eukaryota</taxon>
        <taxon>Metazoa</taxon>
        <taxon>Echinodermata</taxon>
        <taxon>Eleutherozoa</taxon>
        <taxon>Asterozoa</taxon>
        <taxon>Asteroidea</taxon>
        <taxon>Valvatacea</taxon>
        <taxon>Valvatida</taxon>
        <taxon>Acanthasteridae</taxon>
        <taxon>Acanthaster</taxon>
    </lineage>
</organism>
<dbReference type="PANTHER" id="PTHR13296">
    <property type="entry name" value="BCAS2 PROTEIN"/>
    <property type="match status" value="1"/>
</dbReference>
<feature type="coiled-coil region" evidence="8">
    <location>
        <begin position="98"/>
        <end position="206"/>
    </location>
</feature>
<keyword evidence="6" id="KW-0508">mRNA splicing</keyword>
<dbReference type="AlphaFoldDB" id="A0A8B7Y9Y4"/>
<evidence type="ECO:0000256" key="4">
    <source>
        <dbReference type="ARBA" id="ARBA00022664"/>
    </source>
</evidence>
<evidence type="ECO:0000313" key="10">
    <source>
        <dbReference type="Proteomes" id="UP000694845"/>
    </source>
</evidence>